<feature type="region of interest" description="Disordered" evidence="1">
    <location>
        <begin position="363"/>
        <end position="432"/>
    </location>
</feature>
<gene>
    <name evidence="2" type="ORF">GWK47_018109</name>
</gene>
<comment type="caution">
    <text evidence="2">The sequence shown here is derived from an EMBL/GenBank/DDBJ whole genome shotgun (WGS) entry which is preliminary data.</text>
</comment>
<evidence type="ECO:0000313" key="3">
    <source>
        <dbReference type="Proteomes" id="UP000770661"/>
    </source>
</evidence>
<protein>
    <submittedName>
        <fullName evidence="2">Uncharacterized protein</fullName>
    </submittedName>
</protein>
<feature type="region of interest" description="Disordered" evidence="1">
    <location>
        <begin position="319"/>
        <end position="338"/>
    </location>
</feature>
<reference evidence="2" key="1">
    <citation type="submission" date="2020-07" db="EMBL/GenBank/DDBJ databases">
        <title>The High-quality genome of the commercially important snow crab, Chionoecetes opilio.</title>
        <authorList>
            <person name="Jeong J.-H."/>
            <person name="Ryu S."/>
        </authorList>
    </citation>
    <scope>NUCLEOTIDE SEQUENCE</scope>
    <source>
        <strain evidence="2">MADBK_172401_WGS</strain>
        <tissue evidence="2">Digestive gland</tissue>
    </source>
</reference>
<name>A0A8J5BY46_CHIOP</name>
<sequence length="551" mass="60671">MEASSNWVVESVLELQDAIQESTTFPSEDPAEVLDEEKCFSLTRPDEGEGTDGGDWCHIRVSGRHAIGTLPWAAQAGPPFSAGNGKLIKGLLVHSEARVLEVCVGPHDEYLKTVHGKRLGQYEDTEMCVCEVQIEPPRREVLMTLKHTYNLDCVWVFGLHVVTTEEPAKCGESRFSGDHLSSVLKEKEVNVSKDATRFLHMLESYSAANHGSKHVNENNQLALMSMFLGPKMLNTDSCGPGMLGKIHGIEGKRDTVMHSKLKTEKNDTLGSESIKDISAMSRTTDVDKVNSNDVENKMKKLKINGKEMNKDYISKELANVGNNNTSSNSYKESITSKTQAAGNQDRLLENVFNLLGNVGHGLKEQQETQEHHSNTKGETSPPPALPHDHHSNTKAETSLSPASPHEHLRPPASPHDHHRPPASSLLGLTTPGRHTMHTLMQSLSRIAPPVNNFHPSHCAGGGPAHSTPRATTSGNNTMWPLDGGCNGLSLEGSGPLLKEIENMIDKKFVQMEERLVQRIEQKMTEKAKSDSEKLDKIEEHLSKLCEHLGHR</sequence>
<accession>A0A8J5BY46</accession>
<keyword evidence="3" id="KW-1185">Reference proteome</keyword>
<feature type="compositionally biased region" description="Polar residues" evidence="1">
    <location>
        <begin position="320"/>
        <end position="338"/>
    </location>
</feature>
<evidence type="ECO:0000313" key="2">
    <source>
        <dbReference type="EMBL" id="KAG0712608.1"/>
    </source>
</evidence>
<dbReference type="OrthoDB" id="6351788at2759"/>
<organism evidence="2 3">
    <name type="scientific">Chionoecetes opilio</name>
    <name type="common">Atlantic snow crab</name>
    <name type="synonym">Cancer opilio</name>
    <dbReference type="NCBI Taxonomy" id="41210"/>
    <lineage>
        <taxon>Eukaryota</taxon>
        <taxon>Metazoa</taxon>
        <taxon>Ecdysozoa</taxon>
        <taxon>Arthropoda</taxon>
        <taxon>Crustacea</taxon>
        <taxon>Multicrustacea</taxon>
        <taxon>Malacostraca</taxon>
        <taxon>Eumalacostraca</taxon>
        <taxon>Eucarida</taxon>
        <taxon>Decapoda</taxon>
        <taxon>Pleocyemata</taxon>
        <taxon>Brachyura</taxon>
        <taxon>Eubrachyura</taxon>
        <taxon>Majoidea</taxon>
        <taxon>Majidae</taxon>
        <taxon>Chionoecetes</taxon>
    </lineage>
</organism>
<feature type="compositionally biased region" description="Basic and acidic residues" evidence="1">
    <location>
        <begin position="363"/>
        <end position="375"/>
    </location>
</feature>
<proteinExistence type="predicted"/>
<dbReference type="AlphaFoldDB" id="A0A8J5BY46"/>
<evidence type="ECO:0000256" key="1">
    <source>
        <dbReference type="SAM" id="MobiDB-lite"/>
    </source>
</evidence>
<dbReference type="Proteomes" id="UP000770661">
    <property type="component" value="Unassembled WGS sequence"/>
</dbReference>
<dbReference type="EMBL" id="JACEEZ010022274">
    <property type="protein sequence ID" value="KAG0712608.1"/>
    <property type="molecule type" value="Genomic_DNA"/>
</dbReference>